<comment type="caution">
    <text evidence="11">The sequence shown here is derived from an EMBL/GenBank/DDBJ whole genome shotgun (WGS) entry which is preliminary data.</text>
</comment>
<dbReference type="Proteomes" id="UP000655588">
    <property type="component" value="Unassembled WGS sequence"/>
</dbReference>
<keyword evidence="3" id="KW-0716">Sensory transduction</keyword>
<name>A0A833VIX7_9HYME</name>
<keyword evidence="5" id="KW-0552">Olfaction</keyword>
<dbReference type="GO" id="GO:0007165">
    <property type="term" value="P:signal transduction"/>
    <property type="evidence" value="ECO:0007669"/>
    <property type="project" value="UniProtKB-KW"/>
</dbReference>
<feature type="transmembrane region" description="Helical" evidence="10">
    <location>
        <begin position="543"/>
        <end position="565"/>
    </location>
</feature>
<evidence type="ECO:0008006" key="13">
    <source>
        <dbReference type="Google" id="ProtNLM"/>
    </source>
</evidence>
<keyword evidence="4 10" id="KW-0812">Transmembrane</keyword>
<evidence type="ECO:0000256" key="3">
    <source>
        <dbReference type="ARBA" id="ARBA00022606"/>
    </source>
</evidence>
<keyword evidence="9" id="KW-0807">Transducer</keyword>
<evidence type="ECO:0000256" key="6">
    <source>
        <dbReference type="ARBA" id="ARBA00022989"/>
    </source>
</evidence>
<feature type="transmembrane region" description="Helical" evidence="10">
    <location>
        <begin position="398"/>
        <end position="416"/>
    </location>
</feature>
<dbReference type="InterPro" id="IPR004117">
    <property type="entry name" value="7tm6_olfct_rcpt"/>
</dbReference>
<keyword evidence="12" id="KW-1185">Reference proteome</keyword>
<accession>A0A833VIX7</accession>
<proteinExistence type="predicted"/>
<evidence type="ECO:0000256" key="1">
    <source>
        <dbReference type="ARBA" id="ARBA00004651"/>
    </source>
</evidence>
<keyword evidence="7 10" id="KW-0472">Membrane</keyword>
<feature type="transmembrane region" description="Helical" evidence="10">
    <location>
        <begin position="498"/>
        <end position="522"/>
    </location>
</feature>
<dbReference type="Pfam" id="PF02949">
    <property type="entry name" value="7tm_6"/>
    <property type="match status" value="2"/>
</dbReference>
<keyword evidence="6 10" id="KW-1133">Transmembrane helix</keyword>
<dbReference type="GO" id="GO:0005549">
    <property type="term" value="F:odorant binding"/>
    <property type="evidence" value="ECO:0007669"/>
    <property type="project" value="InterPro"/>
</dbReference>
<evidence type="ECO:0000256" key="4">
    <source>
        <dbReference type="ARBA" id="ARBA00022692"/>
    </source>
</evidence>
<comment type="subcellular location">
    <subcellularLocation>
        <location evidence="1">Cell membrane</location>
        <topology evidence="1">Multi-pass membrane protein</topology>
    </subcellularLocation>
</comment>
<sequence length="743" mass="85249">MQLLGQDPRQKNGFRNFIVTAVVISITGNIVPTLLELYISLCNKNVDAVIDVFPHFMAATISAIKILNIQINRQNFNELLRFVAKEWKQLKLNNELHVLDETLIQGNKMAQLYRRSLLSALVLFLLIPLISPIMDIVLPLNKTRPRQQLLKINYIIFDDADYFFYVYIQLAWSSIMVVVTIISVDSLYILLIHHSSGLFAVCGHRVQNATKNSNASQVVSGNYKYEQIRNCIIIHDEAIQFYNILNESSRNTYLIQVGLNMLIISATAVQAMMNLDTPEEAIRSLVFCGANQFHLFVLSLPGQVLLDHCAKLANNIYNSTWYGAPVQIQKILYVMQIRSAKPCRLTAGGLYEMNIENFGVKARRQSLDIFEIPYYKMLEKYLQFLGQDPRQRDKFRNIIVTVMVTSITGIVVPTSLELYTSLCDKDMNAVIECMPHLIAATTSVVKILNVHFNRENFKKLFDFMTEQWEELKLTDDLHVLEDATMQGSKMAQLYRNTLLIFMVLFLFVPLLFPILDVVLPLNETRPRQQLFRVNYMLFDDEEYFFYVYLQLAWGSVVVVMIIVTVDSLYQVQKATSISIITTEAVPESYTYEQIKNCIITHNKAIEFYSILNDNSRSSYLIQVGLNMMGISVTAVQTVANLDRPAEAIRTGIFLGAEQFHLFVISLPGQVLLDHCSDLANNIYKSTWYKIPVRIQKMLFMMQIRSKKLCTLTAGGLYEMNIENFGITFKTCMSYFTMLLSLRE</sequence>
<evidence type="ECO:0000256" key="9">
    <source>
        <dbReference type="ARBA" id="ARBA00023224"/>
    </source>
</evidence>
<keyword evidence="8" id="KW-0675">Receptor</keyword>
<dbReference type="EMBL" id="WNWW01001002">
    <property type="protein sequence ID" value="KAF3420101.1"/>
    <property type="molecule type" value="Genomic_DNA"/>
</dbReference>
<feature type="transmembrane region" description="Helical" evidence="10">
    <location>
        <begin position="12"/>
        <end position="31"/>
    </location>
</feature>
<dbReference type="AlphaFoldDB" id="A0A833VIX7"/>
<dbReference type="GO" id="GO:0005886">
    <property type="term" value="C:plasma membrane"/>
    <property type="evidence" value="ECO:0007669"/>
    <property type="project" value="UniProtKB-SubCell"/>
</dbReference>
<evidence type="ECO:0000256" key="5">
    <source>
        <dbReference type="ARBA" id="ARBA00022725"/>
    </source>
</evidence>
<gene>
    <name evidence="11" type="ORF">E2986_07333</name>
</gene>
<evidence type="ECO:0000256" key="8">
    <source>
        <dbReference type="ARBA" id="ARBA00023170"/>
    </source>
</evidence>
<evidence type="ECO:0000313" key="12">
    <source>
        <dbReference type="Proteomes" id="UP000655588"/>
    </source>
</evidence>
<protein>
    <recommendedName>
        <fullName evidence="13">Odorant receptor</fullName>
    </recommendedName>
</protein>
<evidence type="ECO:0000256" key="10">
    <source>
        <dbReference type="SAM" id="Phobius"/>
    </source>
</evidence>
<dbReference type="PANTHER" id="PTHR21137">
    <property type="entry name" value="ODORANT RECEPTOR"/>
    <property type="match status" value="1"/>
</dbReference>
<feature type="transmembrane region" description="Helical" evidence="10">
    <location>
        <begin position="117"/>
        <end position="141"/>
    </location>
</feature>
<evidence type="ECO:0000256" key="2">
    <source>
        <dbReference type="ARBA" id="ARBA00022475"/>
    </source>
</evidence>
<evidence type="ECO:0000313" key="11">
    <source>
        <dbReference type="EMBL" id="KAF3420101.1"/>
    </source>
</evidence>
<organism evidence="11 12">
    <name type="scientific">Frieseomelitta varia</name>
    <dbReference type="NCBI Taxonomy" id="561572"/>
    <lineage>
        <taxon>Eukaryota</taxon>
        <taxon>Metazoa</taxon>
        <taxon>Ecdysozoa</taxon>
        <taxon>Arthropoda</taxon>
        <taxon>Hexapoda</taxon>
        <taxon>Insecta</taxon>
        <taxon>Pterygota</taxon>
        <taxon>Neoptera</taxon>
        <taxon>Endopterygota</taxon>
        <taxon>Hymenoptera</taxon>
        <taxon>Apocrita</taxon>
        <taxon>Aculeata</taxon>
        <taxon>Apoidea</taxon>
        <taxon>Anthophila</taxon>
        <taxon>Apidae</taxon>
        <taxon>Frieseomelitta</taxon>
    </lineage>
</organism>
<dbReference type="PANTHER" id="PTHR21137:SF35">
    <property type="entry name" value="ODORANT RECEPTOR 19A-RELATED"/>
    <property type="match status" value="1"/>
</dbReference>
<evidence type="ECO:0000256" key="7">
    <source>
        <dbReference type="ARBA" id="ARBA00023136"/>
    </source>
</evidence>
<dbReference type="GO" id="GO:0004984">
    <property type="term" value="F:olfactory receptor activity"/>
    <property type="evidence" value="ECO:0007669"/>
    <property type="project" value="InterPro"/>
</dbReference>
<feature type="transmembrane region" description="Helical" evidence="10">
    <location>
        <begin position="162"/>
        <end position="191"/>
    </location>
</feature>
<keyword evidence="2" id="KW-1003">Cell membrane</keyword>
<reference evidence="11" key="1">
    <citation type="submission" date="2019-11" db="EMBL/GenBank/DDBJ databases">
        <title>The nuclear and mitochondrial genomes of Frieseomelitta varia - a highly eusocial stingless bee (Meliponini) with a permanently sterile worker caste.</title>
        <authorList>
            <person name="Freitas F.C.P."/>
            <person name="Lourenco A.P."/>
            <person name="Nunes F.M.F."/>
            <person name="Paschoal A.R."/>
            <person name="Abreu F.C.P."/>
            <person name="Barbin F.O."/>
            <person name="Bataglia L."/>
            <person name="Cardoso-Junior C.A.M."/>
            <person name="Cervoni M.S."/>
            <person name="Silva S.R."/>
            <person name="Dalarmi F."/>
            <person name="Del Lama M.A."/>
            <person name="Depintor T.S."/>
            <person name="Ferreira K.M."/>
            <person name="Goria P.S."/>
            <person name="Jaskot M.C."/>
            <person name="Lago D.C."/>
            <person name="Luna-Lucena D."/>
            <person name="Moda L.M."/>
            <person name="Nascimento L."/>
            <person name="Pedrino M."/>
            <person name="Rabico F.O."/>
            <person name="Sanches F.C."/>
            <person name="Santos D.E."/>
            <person name="Santos C.G."/>
            <person name="Vieira J."/>
            <person name="Lopes T.F."/>
            <person name="Barchuk A.R."/>
            <person name="Hartfelder K."/>
            <person name="Simoes Z.L.P."/>
            <person name="Bitondi M.M.G."/>
            <person name="Pinheiro D.G."/>
        </authorList>
    </citation>
    <scope>NUCLEOTIDE SEQUENCE</scope>
    <source>
        <strain evidence="11">USP_RPSP 00005682</strain>
        <tissue evidence="11">Whole individual</tissue>
    </source>
</reference>